<organism evidence="2 3">
    <name type="scientific">Candidatus Komeilibacteria bacterium RIFCSPLOWO2_02_FULL_48_11</name>
    <dbReference type="NCBI Taxonomy" id="1798553"/>
    <lineage>
        <taxon>Bacteria</taxon>
        <taxon>Candidatus Komeiliibacteriota</taxon>
    </lineage>
</organism>
<dbReference type="SUPFAM" id="SSF51269">
    <property type="entry name" value="AFP III-like domain"/>
    <property type="match status" value="1"/>
</dbReference>
<dbReference type="Gene3D" id="3.20.20.70">
    <property type="entry name" value="Aldolase class I"/>
    <property type="match status" value="1"/>
</dbReference>
<sequence>MEIRIGKRKIGLAHPVFIVAEMSGNHNQSYQQALKIIDAAAASGADAIKLQTYTPDTLTIKSNKKWFRIGGKGPWSGQTLYELYQKSYTPWEWQPKLKKYAEKKGLIFFSAPFDGTAVSFLEKMKVQLYKIAGYEMADIPLLKIIAKTKKPIIMSAAMATSAEVALSVKTLRKFGAKQLAVLHCVNAYPALPEDMNIKTIPDIIKRFNVISGISDHSLNNVAAVASVALGGSIIEKHLTLSRQDHGPDAAFSLEPGEFKNLVQTVRDLEKALGKVSYGAGVRELPNLIFRRSLFAVKDIKKGEPLTKENVRSIRPGHGLAPKHYKEVIGKRAAADIEQGTPLDKKHYYGK</sequence>
<dbReference type="CDD" id="cd11615">
    <property type="entry name" value="SAF_NeuB_like"/>
    <property type="match status" value="1"/>
</dbReference>
<gene>
    <name evidence="2" type="ORF">A3H70_01970</name>
</gene>
<dbReference type="AlphaFoldDB" id="A0A1G2BUY5"/>
<dbReference type="PANTHER" id="PTHR42966:SF2">
    <property type="entry name" value="PSEUDAMINIC ACID SYNTHASE"/>
    <property type="match status" value="1"/>
</dbReference>
<dbReference type="InterPro" id="IPR006190">
    <property type="entry name" value="SAF_AFP_Neu5Ac"/>
</dbReference>
<dbReference type="Pfam" id="PF08666">
    <property type="entry name" value="SAF"/>
    <property type="match status" value="1"/>
</dbReference>
<dbReference type="PANTHER" id="PTHR42966">
    <property type="entry name" value="N-ACETYLNEURAMINATE SYNTHASE"/>
    <property type="match status" value="1"/>
</dbReference>
<dbReference type="InterPro" id="IPR051690">
    <property type="entry name" value="PseI-like"/>
</dbReference>
<reference evidence="2 3" key="1">
    <citation type="journal article" date="2016" name="Nat. Commun.">
        <title>Thousands of microbial genomes shed light on interconnected biogeochemical processes in an aquifer system.</title>
        <authorList>
            <person name="Anantharaman K."/>
            <person name="Brown C.T."/>
            <person name="Hug L.A."/>
            <person name="Sharon I."/>
            <person name="Castelle C.J."/>
            <person name="Probst A.J."/>
            <person name="Thomas B.C."/>
            <person name="Singh A."/>
            <person name="Wilkins M.J."/>
            <person name="Karaoz U."/>
            <person name="Brodie E.L."/>
            <person name="Williams K.H."/>
            <person name="Hubbard S.S."/>
            <person name="Banfield J.F."/>
        </authorList>
    </citation>
    <scope>NUCLEOTIDE SEQUENCE [LARGE SCALE GENOMIC DNA]</scope>
</reference>
<dbReference type="InterPro" id="IPR036732">
    <property type="entry name" value="AFP_Neu5c_C_sf"/>
</dbReference>
<dbReference type="NCBIfam" id="TIGR03586">
    <property type="entry name" value="PseI"/>
    <property type="match status" value="1"/>
</dbReference>
<dbReference type="EMBL" id="MHKO01000031">
    <property type="protein sequence ID" value="OGY92017.1"/>
    <property type="molecule type" value="Genomic_DNA"/>
</dbReference>
<comment type="caution">
    <text evidence="2">The sequence shown here is derived from an EMBL/GenBank/DDBJ whole genome shotgun (WGS) entry which is preliminary data.</text>
</comment>
<dbReference type="InterPro" id="IPR013785">
    <property type="entry name" value="Aldolase_TIM"/>
</dbReference>
<dbReference type="Gene3D" id="3.90.1210.10">
    <property type="entry name" value="Antifreeze-like/N-acetylneuraminic acid synthase C-terminal domain"/>
    <property type="match status" value="1"/>
</dbReference>
<dbReference type="GO" id="GO:0016051">
    <property type="term" value="P:carbohydrate biosynthetic process"/>
    <property type="evidence" value="ECO:0007669"/>
    <property type="project" value="InterPro"/>
</dbReference>
<dbReference type="InterPro" id="IPR057736">
    <property type="entry name" value="SAF_PseI/NeuA/NeuB"/>
</dbReference>
<dbReference type="PROSITE" id="PS50844">
    <property type="entry name" value="AFP_LIKE"/>
    <property type="match status" value="1"/>
</dbReference>
<dbReference type="GO" id="GO:0047444">
    <property type="term" value="F:N-acylneuraminate-9-phosphate synthase activity"/>
    <property type="evidence" value="ECO:0007669"/>
    <property type="project" value="TreeGrafter"/>
</dbReference>
<dbReference type="InterPro" id="IPR013132">
    <property type="entry name" value="PseI/NeuA/B-like_N"/>
</dbReference>
<dbReference type="Proteomes" id="UP000178109">
    <property type="component" value="Unassembled WGS sequence"/>
</dbReference>
<dbReference type="SMART" id="SM00858">
    <property type="entry name" value="SAF"/>
    <property type="match status" value="1"/>
</dbReference>
<dbReference type="InterPro" id="IPR020030">
    <property type="entry name" value="Pseudaminic_synth_PseI"/>
</dbReference>
<evidence type="ECO:0000259" key="1">
    <source>
        <dbReference type="PROSITE" id="PS50844"/>
    </source>
</evidence>
<feature type="domain" description="AFP-like" evidence="1">
    <location>
        <begin position="292"/>
        <end position="350"/>
    </location>
</feature>
<accession>A0A1G2BUY5</accession>
<evidence type="ECO:0000313" key="3">
    <source>
        <dbReference type="Proteomes" id="UP000178109"/>
    </source>
</evidence>
<evidence type="ECO:0000313" key="2">
    <source>
        <dbReference type="EMBL" id="OGY92017.1"/>
    </source>
</evidence>
<name>A0A1G2BUY5_9BACT</name>
<dbReference type="STRING" id="1798553.A3H70_01970"/>
<dbReference type="Pfam" id="PF03102">
    <property type="entry name" value="NeuB"/>
    <property type="match status" value="1"/>
</dbReference>
<proteinExistence type="predicted"/>
<protein>
    <submittedName>
        <fullName evidence="2">Pseudaminic acid synthase</fullName>
    </submittedName>
</protein>
<dbReference type="InterPro" id="IPR013974">
    <property type="entry name" value="SAF"/>
</dbReference>
<dbReference type="SUPFAM" id="SSF51569">
    <property type="entry name" value="Aldolase"/>
    <property type="match status" value="1"/>
</dbReference>